<proteinExistence type="predicted"/>
<protein>
    <submittedName>
        <fullName evidence="1">Putative acetyltransferase</fullName>
    </submittedName>
</protein>
<keyword evidence="1" id="KW-0808">Transferase</keyword>
<dbReference type="PATRIC" id="fig|264451.4.peg.684"/>
<comment type="caution">
    <text evidence="1">The sequence shown here is derived from an EMBL/GenBank/DDBJ whole genome shotgun (WGS) entry which is preliminary data.</text>
</comment>
<dbReference type="InterPro" id="IPR016181">
    <property type="entry name" value="Acyl_CoA_acyltransferase"/>
</dbReference>
<accession>A0A0P9PAT4</accession>
<sequence length="276" mass="31271">MLADLWFQDQHRVRHRANTGPDKSLELLSSAITRKPACQNCCARLSSVNTRPFMSLPAAITGEVRQLDSGYSRETRSLLFRAYRHDPTFAYLFNAEREGYEQRVLATIRQLVKQHFLQDQPALGLFLQDRLVGVALIAPPQRRLGVTESWAWRLRMVMDTGLGCTQRYLAYYNAVLACVPSETVHVLPLIGLDPEFQGQKLGQDLSEQLLGALHDWCAVDEHSQGIVVDTGNPRYLEFYKRQGYEEIGEIAVGPVREHVFFHPNPQVSLPVPNVTV</sequence>
<dbReference type="Gene3D" id="3.40.630.30">
    <property type="match status" value="1"/>
</dbReference>
<dbReference type="SUPFAM" id="SSF55729">
    <property type="entry name" value="Acyl-CoA N-acyltransferases (Nat)"/>
    <property type="match status" value="1"/>
</dbReference>
<gene>
    <name evidence="1" type="ORF">ALO50_04181</name>
</gene>
<dbReference type="EMBL" id="LJQA01000333">
    <property type="protein sequence ID" value="KPW95873.1"/>
    <property type="molecule type" value="Genomic_DNA"/>
</dbReference>
<reference evidence="1 2" key="1">
    <citation type="submission" date="2015-09" db="EMBL/GenBank/DDBJ databases">
        <title>Genome announcement of multiple Pseudomonas syringae strains.</title>
        <authorList>
            <person name="Thakur S."/>
            <person name="Wang P.W."/>
            <person name="Gong Y."/>
            <person name="Weir B.S."/>
            <person name="Guttman D.S."/>
        </authorList>
    </citation>
    <scope>NUCLEOTIDE SEQUENCE [LARGE SCALE GENOMIC DNA]</scope>
    <source>
        <strain evidence="1 2">ICMP17524</strain>
    </source>
</reference>
<organism evidence="1 2">
    <name type="scientific">Pseudomonas syringae pv. cerasicola</name>
    <dbReference type="NCBI Taxonomy" id="264451"/>
    <lineage>
        <taxon>Bacteria</taxon>
        <taxon>Pseudomonadati</taxon>
        <taxon>Pseudomonadota</taxon>
        <taxon>Gammaproteobacteria</taxon>
        <taxon>Pseudomonadales</taxon>
        <taxon>Pseudomonadaceae</taxon>
        <taxon>Pseudomonas</taxon>
        <taxon>Pseudomonas syringae</taxon>
    </lineage>
</organism>
<evidence type="ECO:0000313" key="2">
    <source>
        <dbReference type="Proteomes" id="UP000050356"/>
    </source>
</evidence>
<dbReference type="Proteomes" id="UP000050356">
    <property type="component" value="Unassembled WGS sequence"/>
</dbReference>
<dbReference type="GO" id="GO:0016740">
    <property type="term" value="F:transferase activity"/>
    <property type="evidence" value="ECO:0007669"/>
    <property type="project" value="UniProtKB-KW"/>
</dbReference>
<dbReference type="AlphaFoldDB" id="A0A0P9PAT4"/>
<evidence type="ECO:0000313" key="1">
    <source>
        <dbReference type="EMBL" id="KPW95873.1"/>
    </source>
</evidence>
<name>A0A0P9PAT4_PSESX</name>